<comment type="subcellular location">
    <subcellularLocation>
        <location evidence="1">Cell membrane</location>
        <topology evidence="1">Multi-pass membrane protein</topology>
    </subcellularLocation>
</comment>
<keyword evidence="9" id="KW-1185">Reference proteome</keyword>
<evidence type="ECO:0000313" key="9">
    <source>
        <dbReference type="Proteomes" id="UP000186341"/>
    </source>
</evidence>
<feature type="transmembrane region" description="Helical" evidence="7">
    <location>
        <begin position="294"/>
        <end position="311"/>
    </location>
</feature>
<evidence type="ECO:0008006" key="10">
    <source>
        <dbReference type="Google" id="ProtNLM"/>
    </source>
</evidence>
<keyword evidence="2" id="KW-0813">Transport</keyword>
<dbReference type="EMBL" id="MPJW01000144">
    <property type="protein sequence ID" value="OLU38959.1"/>
    <property type="molecule type" value="Genomic_DNA"/>
</dbReference>
<feature type="transmembrane region" description="Helical" evidence="7">
    <location>
        <begin position="176"/>
        <end position="201"/>
    </location>
</feature>
<dbReference type="InterPro" id="IPR052031">
    <property type="entry name" value="Membrane_Transporter-Flippase"/>
</dbReference>
<dbReference type="GO" id="GO:0042910">
    <property type="term" value="F:xenobiotic transmembrane transporter activity"/>
    <property type="evidence" value="ECO:0007669"/>
    <property type="project" value="InterPro"/>
</dbReference>
<protein>
    <recommendedName>
        <fullName evidence="10">MATE family efflux transporter</fullName>
    </recommendedName>
</protein>
<evidence type="ECO:0000256" key="3">
    <source>
        <dbReference type="ARBA" id="ARBA00022475"/>
    </source>
</evidence>
<evidence type="ECO:0000313" key="8">
    <source>
        <dbReference type="EMBL" id="OLU38959.1"/>
    </source>
</evidence>
<dbReference type="PIRSF" id="PIRSF006603">
    <property type="entry name" value="DinF"/>
    <property type="match status" value="1"/>
</dbReference>
<feature type="transmembrane region" description="Helical" evidence="7">
    <location>
        <begin position="207"/>
        <end position="227"/>
    </location>
</feature>
<evidence type="ECO:0000256" key="1">
    <source>
        <dbReference type="ARBA" id="ARBA00004651"/>
    </source>
</evidence>
<dbReference type="GO" id="GO:0015297">
    <property type="term" value="F:antiporter activity"/>
    <property type="evidence" value="ECO:0007669"/>
    <property type="project" value="InterPro"/>
</dbReference>
<sequence length="463" mass="50658">MNHVLKKGESILFKEISLTTGSLKKVLLIFALPLFLSQLFQTFYNTADTVIVGYCLGDLSLAAIGAVTALFELVVGFCTGFGQGLAVIAAQKFGAKDMDGYRKVVGQSILLSLAAAIILSVLMMIFLKDILIFMKTSEDILDLSYSYISVICMGLWITVSYNLCAGMLRAAGDSTAPLVILLISSILNIFLDLLFIISFHMGVTGTAWATLLAQLISLIICVIWMLVRKKELMPSLSDFKLDLSLDQELTMMGLSMAFMSSIVSAGSLILQIVINVQGTMIVSGHTAARKISSILMLPPASLMMALSSFVAQNIGAKEYERAEKGIAFSNRLAIYYSLAMTAIVYLLSNWIVATISGSSNSEVLDTGSLYLRTNIPFYPFLGVLLNLRMSLQSMSIKAVPIFSSVIELAGKVLFTLFIVPVTGYLGVCFTEPVIWIVMCLFLAFFYLRNPVFKEHGIRCRIFS</sequence>
<reference evidence="8 9" key="1">
    <citation type="submission" date="2016-11" db="EMBL/GenBank/DDBJ databases">
        <title>Description of two novel members of the family Erysipelotrichaceae: Ileibacterium lipovorans gen. nov., sp. nov. and Dubosiella newyorkensis, gen. nov., sp. nov.</title>
        <authorList>
            <person name="Cox L.M."/>
            <person name="Sohn J."/>
            <person name="Tyrrell K.L."/>
            <person name="Citron D.M."/>
            <person name="Lawson P.A."/>
            <person name="Patel N.B."/>
            <person name="Iizumi T."/>
            <person name="Perez-Perez G.I."/>
            <person name="Goldstein E.J."/>
            <person name="Blaser M.J."/>
        </authorList>
    </citation>
    <scope>NUCLEOTIDE SEQUENCE [LARGE SCALE GENOMIC DNA]</scope>
    <source>
        <strain evidence="8 9">NYU-BL-A3</strain>
    </source>
</reference>
<name>A0A1U7NFE5_9FIRM</name>
<dbReference type="InterPro" id="IPR002528">
    <property type="entry name" value="MATE_fam"/>
</dbReference>
<evidence type="ECO:0000256" key="4">
    <source>
        <dbReference type="ARBA" id="ARBA00022692"/>
    </source>
</evidence>
<dbReference type="Proteomes" id="UP000186341">
    <property type="component" value="Unassembled WGS sequence"/>
</dbReference>
<keyword evidence="5 7" id="KW-1133">Transmembrane helix</keyword>
<dbReference type="CDD" id="cd13138">
    <property type="entry name" value="MATE_yoeA_like"/>
    <property type="match status" value="1"/>
</dbReference>
<organism evidence="8 9">
    <name type="scientific">Ileibacterium valens</name>
    <dbReference type="NCBI Taxonomy" id="1862668"/>
    <lineage>
        <taxon>Bacteria</taxon>
        <taxon>Bacillati</taxon>
        <taxon>Bacillota</taxon>
        <taxon>Erysipelotrichia</taxon>
        <taxon>Erysipelotrichales</taxon>
        <taxon>Erysipelotrichaceae</taxon>
        <taxon>Ileibacterium</taxon>
    </lineage>
</organism>
<feature type="transmembrane region" description="Helical" evidence="7">
    <location>
        <begin position="424"/>
        <end position="447"/>
    </location>
</feature>
<feature type="transmembrane region" description="Helical" evidence="7">
    <location>
        <begin position="332"/>
        <end position="357"/>
    </location>
</feature>
<evidence type="ECO:0000256" key="5">
    <source>
        <dbReference type="ARBA" id="ARBA00022989"/>
    </source>
</evidence>
<keyword evidence="6 7" id="KW-0472">Membrane</keyword>
<gene>
    <name evidence="8" type="ORF">BO222_07505</name>
</gene>
<dbReference type="PANTHER" id="PTHR43549:SF3">
    <property type="entry name" value="MULTIDRUG RESISTANCE PROTEIN YPNP-RELATED"/>
    <property type="match status" value="1"/>
</dbReference>
<comment type="caution">
    <text evidence="8">The sequence shown here is derived from an EMBL/GenBank/DDBJ whole genome shotgun (WGS) entry which is preliminary data.</text>
</comment>
<dbReference type="AlphaFoldDB" id="A0A1U7NFE5"/>
<feature type="transmembrane region" description="Helical" evidence="7">
    <location>
        <begin position="109"/>
        <end position="133"/>
    </location>
</feature>
<dbReference type="GO" id="GO:0005886">
    <property type="term" value="C:plasma membrane"/>
    <property type="evidence" value="ECO:0007669"/>
    <property type="project" value="UniProtKB-SubCell"/>
</dbReference>
<evidence type="ECO:0000256" key="2">
    <source>
        <dbReference type="ARBA" id="ARBA00022448"/>
    </source>
</evidence>
<feature type="transmembrane region" description="Helical" evidence="7">
    <location>
        <begin position="369"/>
        <end position="387"/>
    </location>
</feature>
<feature type="transmembrane region" description="Helical" evidence="7">
    <location>
        <begin position="26"/>
        <end position="44"/>
    </location>
</feature>
<accession>A0A1U7NFE5</accession>
<dbReference type="PANTHER" id="PTHR43549">
    <property type="entry name" value="MULTIDRUG RESISTANCE PROTEIN YPNP-RELATED"/>
    <property type="match status" value="1"/>
</dbReference>
<proteinExistence type="predicted"/>
<feature type="transmembrane region" description="Helical" evidence="7">
    <location>
        <begin position="399"/>
        <end position="418"/>
    </location>
</feature>
<dbReference type="NCBIfam" id="TIGR00797">
    <property type="entry name" value="matE"/>
    <property type="match status" value="1"/>
</dbReference>
<dbReference type="Pfam" id="PF01554">
    <property type="entry name" value="MatE"/>
    <property type="match status" value="2"/>
</dbReference>
<evidence type="ECO:0000256" key="7">
    <source>
        <dbReference type="SAM" id="Phobius"/>
    </source>
</evidence>
<feature type="transmembrane region" description="Helical" evidence="7">
    <location>
        <begin position="64"/>
        <end position="88"/>
    </location>
</feature>
<dbReference type="RefSeq" id="WP_075819824.1">
    <property type="nucleotide sequence ID" value="NZ_CATATF010000020.1"/>
</dbReference>
<feature type="transmembrane region" description="Helical" evidence="7">
    <location>
        <begin position="145"/>
        <end position="164"/>
    </location>
</feature>
<keyword evidence="4 7" id="KW-0812">Transmembrane</keyword>
<feature type="transmembrane region" description="Helical" evidence="7">
    <location>
        <begin position="248"/>
        <end position="274"/>
    </location>
</feature>
<dbReference type="InterPro" id="IPR048279">
    <property type="entry name" value="MdtK-like"/>
</dbReference>
<evidence type="ECO:0000256" key="6">
    <source>
        <dbReference type="ARBA" id="ARBA00023136"/>
    </source>
</evidence>
<keyword evidence="3" id="KW-1003">Cell membrane</keyword>